<dbReference type="Pfam" id="PF13358">
    <property type="entry name" value="DDE_3"/>
    <property type="match status" value="1"/>
</dbReference>
<dbReference type="InterPro" id="IPR012337">
    <property type="entry name" value="RNaseH-like_sf"/>
</dbReference>
<dbReference type="RefSeq" id="WP_070065851.1">
    <property type="nucleotide sequence ID" value="NZ_MJUW02000013.1"/>
</dbReference>
<reference evidence="2 3" key="1">
    <citation type="journal article" date="2016" name="Genome Announc.">
        <title>Draft Genome Sequence of the Anaerobic Ammonium-Oxidizing Bacterium 'Candidatus Brocadia sp. 40'.</title>
        <authorList>
            <person name="Ali M."/>
            <person name="Haroon M.F."/>
            <person name="Narita Y."/>
            <person name="Zhang L."/>
            <person name="Rangel Shaw D."/>
            <person name="Okabe S."/>
            <person name="Saikaly P.E."/>
        </authorList>
    </citation>
    <scope>NUCLEOTIDE SEQUENCE [LARGE SCALE GENOMIC DNA]</scope>
    <source>
        <strain evidence="2 3">40</strain>
    </source>
</reference>
<dbReference type="Proteomes" id="UP000242219">
    <property type="component" value="Unassembled WGS sequence"/>
</dbReference>
<evidence type="ECO:0000259" key="1">
    <source>
        <dbReference type="Pfam" id="PF13358"/>
    </source>
</evidence>
<proteinExistence type="predicted"/>
<comment type="caution">
    <text evidence="2">The sequence shown here is derived from an EMBL/GenBank/DDBJ whole genome shotgun (WGS) entry which is preliminary data.</text>
</comment>
<evidence type="ECO:0000313" key="2">
    <source>
        <dbReference type="EMBL" id="OQD47000.1"/>
    </source>
</evidence>
<evidence type="ECO:0000313" key="3">
    <source>
        <dbReference type="Proteomes" id="UP000242219"/>
    </source>
</evidence>
<keyword evidence="3" id="KW-1185">Reference proteome</keyword>
<dbReference type="PANTHER" id="PTHR30347">
    <property type="entry name" value="POTASSIUM CHANNEL RELATED"/>
    <property type="match status" value="1"/>
</dbReference>
<dbReference type="InterPro" id="IPR036397">
    <property type="entry name" value="RNaseH_sf"/>
</dbReference>
<name>A0A1V6M3Q4_9BACT</name>
<sequence length="373" mass="42343">MARTSPSVELSAADQTRLQQWQSAHGTPQQVALRCRLVLAAAAGQQDLAIASACGVNRHTAALWRRRVLEAGIDAVWETQAGRGRKPQYGLSQRDALIAATLQTKPKGMTHWSCRLMAKAQGVSKNTVNRLWQLHNLKPHLSRTFKLSRDSKFVEKLTDVVGLYLNPPQKALVLCVDEKSQIQALDRTQPGLPLKKGRCGTMTHDYKRHGTTTLFAALSLLDGKVIGQCQARHRHQEFLKFLRRLDREFPGEQQLHLVLDNYGTHKTPQVQAWLRTHRRFVPHFIPTSSSWLNLVERWFGELTEKAIRCSAFVSVPELVQAIETFLAAWNANPQPFVWTAKLEDILRKIERARAKLEAIQPGCTQPRRQKREE</sequence>
<dbReference type="SUPFAM" id="SSF53098">
    <property type="entry name" value="Ribonuclease H-like"/>
    <property type="match status" value="1"/>
</dbReference>
<protein>
    <submittedName>
        <fullName evidence="2">IS630 family transposase</fullName>
    </submittedName>
</protein>
<dbReference type="GO" id="GO:0003676">
    <property type="term" value="F:nucleic acid binding"/>
    <property type="evidence" value="ECO:0007669"/>
    <property type="project" value="InterPro"/>
</dbReference>
<dbReference type="Gene3D" id="3.30.420.10">
    <property type="entry name" value="Ribonuclease H-like superfamily/Ribonuclease H"/>
    <property type="match status" value="1"/>
</dbReference>
<dbReference type="NCBIfam" id="NF033545">
    <property type="entry name" value="transpos_IS630"/>
    <property type="match status" value="1"/>
</dbReference>
<dbReference type="InterPro" id="IPR052702">
    <property type="entry name" value="MscS-like_channel"/>
</dbReference>
<dbReference type="AlphaFoldDB" id="A0A1V6M3Q4"/>
<dbReference type="EMBL" id="MJUW02000013">
    <property type="protein sequence ID" value="OQD47000.1"/>
    <property type="molecule type" value="Genomic_DNA"/>
</dbReference>
<dbReference type="InterPro" id="IPR038717">
    <property type="entry name" value="Tc1-like_DDE_dom"/>
</dbReference>
<dbReference type="InterPro" id="IPR047655">
    <property type="entry name" value="Transpos_IS630-like"/>
</dbReference>
<accession>A0A1V6M3Q4</accession>
<dbReference type="InterPro" id="IPR009057">
    <property type="entry name" value="Homeodomain-like_sf"/>
</dbReference>
<dbReference type="Pfam" id="PF13565">
    <property type="entry name" value="HTH_32"/>
    <property type="match status" value="1"/>
</dbReference>
<gene>
    <name evidence="2" type="ORF">BIY37_00270</name>
</gene>
<feature type="domain" description="Tc1-like transposase DDE" evidence="1">
    <location>
        <begin position="173"/>
        <end position="314"/>
    </location>
</feature>
<organism evidence="2 3">
    <name type="scientific">Candidatus Brocadia sapporoensis</name>
    <dbReference type="NCBI Taxonomy" id="392547"/>
    <lineage>
        <taxon>Bacteria</taxon>
        <taxon>Pseudomonadati</taxon>
        <taxon>Planctomycetota</taxon>
        <taxon>Candidatus Brocadiia</taxon>
        <taxon>Candidatus Brocadiales</taxon>
        <taxon>Candidatus Brocadiaceae</taxon>
        <taxon>Candidatus Brocadia</taxon>
    </lineage>
</organism>
<dbReference type="SUPFAM" id="SSF46689">
    <property type="entry name" value="Homeodomain-like"/>
    <property type="match status" value="1"/>
</dbReference>
<dbReference type="PANTHER" id="PTHR30347:SF1">
    <property type="entry name" value="MECHANOSENSITIVE CHANNEL MSCK"/>
    <property type="match status" value="1"/>
</dbReference>